<sequence length="360" mass="40175">QDMAVLGSVYGFVDCVVRPGEEVLHHFDPTKWGGGSNHTVDSRHTSSFDSIVRIASGIGLELIEAPRALPVLDENDYRKIRYYVQSFYQQKNDVTGQGGFLSRLLGGSDSGKQRRSVMVTEVMGPGWWQRYENKELVAEGENPLGIVPVVHVQNIAQPYFYEGISDVGQLMPLQDELNTRLSDRASRITFGAFKMYLAKGIEGVEDKPVSPGRMWCTDNPDATIEEFGGDSSVPSEDKHINEIREAMDKISGVTPVVAGVLKNKLGNLTSGVALKMTYMGMLARTTRKQFTYGEGVKEICRLVLHTLDVCGVYRTKPSEREFEVRFANPLPENMMERLEEARIKKELGVSQELLLSELGY</sequence>
<accession>A0A0F9PR00</accession>
<dbReference type="InterPro" id="IPR021145">
    <property type="entry name" value="Portal_protein_SPP1_Gp6-like"/>
</dbReference>
<evidence type="ECO:0008006" key="2">
    <source>
        <dbReference type="Google" id="ProtNLM"/>
    </source>
</evidence>
<proteinExistence type="predicted"/>
<reference evidence="1" key="1">
    <citation type="journal article" date="2015" name="Nature">
        <title>Complex archaea that bridge the gap between prokaryotes and eukaryotes.</title>
        <authorList>
            <person name="Spang A."/>
            <person name="Saw J.H."/>
            <person name="Jorgensen S.L."/>
            <person name="Zaremba-Niedzwiedzka K."/>
            <person name="Martijn J."/>
            <person name="Lind A.E."/>
            <person name="van Eijk R."/>
            <person name="Schleper C."/>
            <person name="Guy L."/>
            <person name="Ettema T.J."/>
        </authorList>
    </citation>
    <scope>NUCLEOTIDE SEQUENCE</scope>
</reference>
<feature type="non-terminal residue" evidence="1">
    <location>
        <position position="1"/>
    </location>
</feature>
<organism evidence="1">
    <name type="scientific">marine sediment metagenome</name>
    <dbReference type="NCBI Taxonomy" id="412755"/>
    <lineage>
        <taxon>unclassified sequences</taxon>
        <taxon>metagenomes</taxon>
        <taxon>ecological metagenomes</taxon>
    </lineage>
</organism>
<name>A0A0F9PR00_9ZZZZ</name>
<gene>
    <name evidence="1" type="ORF">LCGC14_0796030</name>
</gene>
<dbReference type="Pfam" id="PF05133">
    <property type="entry name" value="SPP1_portal"/>
    <property type="match status" value="1"/>
</dbReference>
<dbReference type="AlphaFoldDB" id="A0A0F9PR00"/>
<comment type="caution">
    <text evidence="1">The sequence shown here is derived from an EMBL/GenBank/DDBJ whole genome shotgun (WGS) entry which is preliminary data.</text>
</comment>
<protein>
    <recommendedName>
        <fullName evidence="2">Phage portal protein</fullName>
    </recommendedName>
</protein>
<evidence type="ECO:0000313" key="1">
    <source>
        <dbReference type="EMBL" id="KKN34195.1"/>
    </source>
</evidence>
<dbReference type="EMBL" id="LAZR01002120">
    <property type="protein sequence ID" value="KKN34195.1"/>
    <property type="molecule type" value="Genomic_DNA"/>
</dbReference>